<organism evidence="3 4">
    <name type="scientific">Alteromonas genovensis</name>
    <dbReference type="NCBI Taxonomy" id="471225"/>
    <lineage>
        <taxon>Bacteria</taxon>
        <taxon>Pseudomonadati</taxon>
        <taxon>Pseudomonadota</taxon>
        <taxon>Gammaproteobacteria</taxon>
        <taxon>Alteromonadales</taxon>
        <taxon>Alteromonadaceae</taxon>
        <taxon>Alteromonas/Salinimonas group</taxon>
        <taxon>Alteromonas</taxon>
    </lineage>
</organism>
<dbReference type="AlphaFoldDB" id="A0A6N9TDM1"/>
<feature type="chain" id="PRO_5026930732" evidence="1">
    <location>
        <begin position="25"/>
        <end position="142"/>
    </location>
</feature>
<name>A0A6N9TDM1_9ALTE</name>
<evidence type="ECO:0000256" key="1">
    <source>
        <dbReference type="SAM" id="SignalP"/>
    </source>
</evidence>
<sequence length="142" mass="15424">MKLIKTTLLTAALTAGLSAGAAIAQETNTQAAKAQEQQGATQQIQISEKQVDQFVDAYLTVQLIGQKYQAEIQAAGDQAKAKDLQQEAREKMQTAISDSGIAMQKYREISLAANQDEALRGRISEKLTVELESRQQAQNVDS</sequence>
<evidence type="ECO:0000259" key="2">
    <source>
        <dbReference type="Pfam" id="PF13767"/>
    </source>
</evidence>
<evidence type="ECO:0000313" key="3">
    <source>
        <dbReference type="EMBL" id="NDW14175.1"/>
    </source>
</evidence>
<comment type="caution">
    <text evidence="3">The sequence shown here is derived from an EMBL/GenBank/DDBJ whole genome shotgun (WGS) entry which is preliminary data.</text>
</comment>
<dbReference type="EMBL" id="JAAAWO010000001">
    <property type="protein sequence ID" value="NDW14175.1"/>
    <property type="molecule type" value="Genomic_DNA"/>
</dbReference>
<dbReference type="RefSeq" id="WP_163104683.1">
    <property type="nucleotide sequence ID" value="NZ_JAAAWO010000001.1"/>
</dbReference>
<keyword evidence="1" id="KW-0732">Signal</keyword>
<protein>
    <submittedName>
        <fullName evidence="3">DUF4168 domain-containing protein</fullName>
    </submittedName>
</protein>
<feature type="signal peptide" evidence="1">
    <location>
        <begin position="1"/>
        <end position="24"/>
    </location>
</feature>
<reference evidence="3 4" key="1">
    <citation type="submission" date="2020-01" db="EMBL/GenBank/DDBJ databases">
        <title>Genomes of bacteria type strains.</title>
        <authorList>
            <person name="Chen J."/>
            <person name="Zhu S."/>
            <person name="Yang J."/>
        </authorList>
    </citation>
    <scope>NUCLEOTIDE SEQUENCE [LARGE SCALE GENOMIC DNA]</scope>
    <source>
        <strain evidence="3 4">LMG 24078</strain>
    </source>
</reference>
<proteinExistence type="predicted"/>
<accession>A0A6N9TDM1</accession>
<dbReference type="Proteomes" id="UP000471381">
    <property type="component" value="Unassembled WGS sequence"/>
</dbReference>
<keyword evidence="4" id="KW-1185">Reference proteome</keyword>
<gene>
    <name evidence="3" type="ORF">GTQ48_01325</name>
</gene>
<feature type="domain" description="DUF4168" evidence="2">
    <location>
        <begin position="47"/>
        <end position="123"/>
    </location>
</feature>
<evidence type="ECO:0000313" key="4">
    <source>
        <dbReference type="Proteomes" id="UP000471381"/>
    </source>
</evidence>
<dbReference type="InterPro" id="IPR025433">
    <property type="entry name" value="DUF4168"/>
</dbReference>
<dbReference type="Pfam" id="PF13767">
    <property type="entry name" value="DUF4168"/>
    <property type="match status" value="1"/>
</dbReference>